<dbReference type="Pfam" id="PF23565">
    <property type="entry name" value="ARM_TANGO6"/>
    <property type="match status" value="2"/>
</dbReference>
<evidence type="ECO:0000259" key="2">
    <source>
        <dbReference type="Pfam" id="PF23565"/>
    </source>
</evidence>
<accession>A0A401RP53</accession>
<proteinExistence type="predicted"/>
<dbReference type="Proteomes" id="UP000287033">
    <property type="component" value="Unassembled WGS sequence"/>
</dbReference>
<keyword evidence="5" id="KW-1185">Reference proteome</keyword>
<dbReference type="PANTHER" id="PTHR20959">
    <property type="entry name" value="TRANSPORT AND GOLGI ORGANIZATION PROTEIN 6 FAMILY MEMBER"/>
    <property type="match status" value="1"/>
</dbReference>
<protein>
    <submittedName>
        <fullName evidence="4">Uncharacterized protein</fullName>
    </submittedName>
</protein>
<organism evidence="4 5">
    <name type="scientific">Chiloscyllium punctatum</name>
    <name type="common">Brownbanded bambooshark</name>
    <name type="synonym">Hemiscyllium punctatum</name>
    <dbReference type="NCBI Taxonomy" id="137246"/>
    <lineage>
        <taxon>Eukaryota</taxon>
        <taxon>Metazoa</taxon>
        <taxon>Chordata</taxon>
        <taxon>Craniata</taxon>
        <taxon>Vertebrata</taxon>
        <taxon>Chondrichthyes</taxon>
        <taxon>Elasmobranchii</taxon>
        <taxon>Galeomorphii</taxon>
        <taxon>Galeoidea</taxon>
        <taxon>Orectolobiformes</taxon>
        <taxon>Hemiscylliidae</taxon>
        <taxon>Chiloscyllium</taxon>
    </lineage>
</organism>
<feature type="non-terminal residue" evidence="4">
    <location>
        <position position="1"/>
    </location>
</feature>
<dbReference type="PANTHER" id="PTHR20959:SF1">
    <property type="entry name" value="TRANSPORT AND GOLGI ORGANIZATION PROTEIN 6 HOMOLOG"/>
    <property type="match status" value="1"/>
</dbReference>
<sequence length="616" mass="68874">RMAQTSQEDVLLQTLCHNLSVLDQKLQQDSNWATLQQLRERVISQLTWSVRSDDAVWNFVTEVLVQLLCLKQTMIELLEQFVPPKRNPKSPECAPALPPDTLSISQQKTVQTALQFVITLGICPYLLPGVGTPLRCRSDFAATVEKLVCYLASPRGMWRLHIVTMALLDIANHPSLENLILTRHLGDLLASLCQLVYSPNKYQQNLMSEEASRQEDSEKQKGLTDAEQQSCQQALQKLLDRVYQPIVVKELLILQGGIKQVVSVCVGKTRTFSQTPAWLRHRCGQLLSERLMKPNGVQVVVRGIVEGAGAGIAGGQSAEAAAADWRKCDIVARILASCPQQCLSVEEYYRQVCPQVLELFHIKDKLTARQFQRVATMTFLSMVKEQPELTDKYLLKPLLAPLICCLDIKDVEGCSQMGAVIVEESELTCCVDDIYKKCFFLSISSGCQDIILWFLQKSEPPVAMLVLKQLAGLAQSSPVKNPLYHFTAGSEGGVKLTVKETVSDEDETLYEKVSSEQWRIECLAQLLSNLQESNLTGDFFIECLKGLTCLAGEMDDRLATSRTNGLPEWEQQEQQLVTLQLIAVLCERFGHLVLNNTVHLCCRSLSLSLQHWIVAA</sequence>
<feature type="region of interest" description="Disordered" evidence="1">
    <location>
        <begin position="207"/>
        <end position="226"/>
    </location>
</feature>
<dbReference type="OMA" id="WRIECLA"/>
<dbReference type="OrthoDB" id="39591at2759"/>
<dbReference type="STRING" id="137246.A0A401RP53"/>
<reference evidence="4 5" key="1">
    <citation type="journal article" date="2018" name="Nat. Ecol. Evol.">
        <title>Shark genomes provide insights into elasmobranch evolution and the origin of vertebrates.</title>
        <authorList>
            <person name="Hara Y"/>
            <person name="Yamaguchi K"/>
            <person name="Onimaru K"/>
            <person name="Kadota M"/>
            <person name="Koyanagi M"/>
            <person name="Keeley SD"/>
            <person name="Tatsumi K"/>
            <person name="Tanaka K"/>
            <person name="Motone F"/>
            <person name="Kageyama Y"/>
            <person name="Nozu R"/>
            <person name="Adachi N"/>
            <person name="Nishimura O"/>
            <person name="Nakagawa R"/>
            <person name="Tanegashima C"/>
            <person name="Kiyatake I"/>
            <person name="Matsumoto R"/>
            <person name="Murakumo K"/>
            <person name="Nishida K"/>
            <person name="Terakita A"/>
            <person name="Kuratani S"/>
            <person name="Sato K"/>
            <person name="Hyodo S Kuraku.S."/>
        </authorList>
    </citation>
    <scope>NUCLEOTIDE SEQUENCE [LARGE SCALE GENOMIC DNA]</scope>
</reference>
<gene>
    <name evidence="4" type="ORF">chiPu_0018589</name>
</gene>
<dbReference type="AlphaFoldDB" id="A0A401RP53"/>
<feature type="compositionally biased region" description="Basic and acidic residues" evidence="1">
    <location>
        <begin position="210"/>
        <end position="224"/>
    </location>
</feature>
<name>A0A401RP53_CHIPU</name>
<dbReference type="InterPro" id="IPR057407">
    <property type="entry name" value="HEAT_TANGO6"/>
</dbReference>
<evidence type="ECO:0000313" key="4">
    <source>
        <dbReference type="EMBL" id="GCC19870.1"/>
    </source>
</evidence>
<dbReference type="Pfam" id="PF25267">
    <property type="entry name" value="TANGO6_N"/>
    <property type="match status" value="1"/>
</dbReference>
<evidence type="ECO:0000256" key="1">
    <source>
        <dbReference type="SAM" id="MobiDB-lite"/>
    </source>
</evidence>
<comment type="caution">
    <text evidence="4">The sequence shown here is derived from an EMBL/GenBank/DDBJ whole genome shotgun (WGS) entry which is preliminary data.</text>
</comment>
<feature type="domain" description="TANGO6 HEAT repeat" evidence="2">
    <location>
        <begin position="444"/>
        <end position="533"/>
    </location>
</feature>
<feature type="domain" description="TANGO6 N-terminal" evidence="3">
    <location>
        <begin position="3"/>
        <end position="290"/>
    </location>
</feature>
<evidence type="ECO:0000259" key="3">
    <source>
        <dbReference type="Pfam" id="PF25267"/>
    </source>
</evidence>
<dbReference type="GO" id="GO:0009306">
    <property type="term" value="P:protein secretion"/>
    <property type="evidence" value="ECO:0007669"/>
    <property type="project" value="TreeGrafter"/>
</dbReference>
<dbReference type="EMBL" id="BEZZ01001621">
    <property type="protein sequence ID" value="GCC19870.1"/>
    <property type="molecule type" value="Genomic_DNA"/>
</dbReference>
<dbReference type="InterPro" id="IPR057347">
    <property type="entry name" value="TANGO6_N"/>
</dbReference>
<feature type="domain" description="TANGO6 HEAT repeat" evidence="2">
    <location>
        <begin position="291"/>
        <end position="439"/>
    </location>
</feature>
<dbReference type="InterPro" id="IPR039600">
    <property type="entry name" value="TANGO6/Rtp1"/>
</dbReference>
<evidence type="ECO:0000313" key="5">
    <source>
        <dbReference type="Proteomes" id="UP000287033"/>
    </source>
</evidence>